<dbReference type="GO" id="GO:0000036">
    <property type="term" value="F:acyl carrier activity"/>
    <property type="evidence" value="ECO:0007669"/>
    <property type="project" value="UniProtKB-UniRule"/>
</dbReference>
<proteinExistence type="inferred from homology"/>
<dbReference type="PANTHER" id="PTHR20863">
    <property type="entry name" value="ACYL CARRIER PROTEIN"/>
    <property type="match status" value="1"/>
</dbReference>
<evidence type="ECO:0000313" key="7">
    <source>
        <dbReference type="EMBL" id="MDZ5761438.1"/>
    </source>
</evidence>
<evidence type="ECO:0000256" key="4">
    <source>
        <dbReference type="NCBIfam" id="TIGR00517"/>
    </source>
</evidence>
<dbReference type="HAMAP" id="MF_01217">
    <property type="entry name" value="Acyl_carrier"/>
    <property type="match status" value="1"/>
</dbReference>
<evidence type="ECO:0000256" key="1">
    <source>
        <dbReference type="ARBA" id="ARBA00022450"/>
    </source>
</evidence>
<feature type="modified residue" description="O-(pantetheine 4'-phosphoryl)serine" evidence="3">
    <location>
        <position position="36"/>
    </location>
</feature>
<reference evidence="7" key="1">
    <citation type="submission" date="2023-02" db="EMBL/GenBank/DDBJ databases">
        <title>Host association and intracellularity evolved multiple times independently in the Rickettsiales.</title>
        <authorList>
            <person name="Castelli M."/>
            <person name="Nardi T."/>
            <person name="Gammuto L."/>
            <person name="Bellinzona G."/>
            <person name="Sabaneyeva E."/>
            <person name="Potekhin A."/>
            <person name="Serra V."/>
            <person name="Petroni G."/>
            <person name="Sassera D."/>
        </authorList>
    </citation>
    <scope>NUCLEOTIDE SEQUENCE</scope>
    <source>
        <strain evidence="7">USBL-36I1</strain>
    </source>
</reference>
<dbReference type="NCBIfam" id="TIGR00517">
    <property type="entry name" value="acyl_carrier"/>
    <property type="match status" value="1"/>
</dbReference>
<dbReference type="InterPro" id="IPR036736">
    <property type="entry name" value="ACP-like_sf"/>
</dbReference>
<dbReference type="Gene3D" id="1.10.1200.10">
    <property type="entry name" value="ACP-like"/>
    <property type="match status" value="1"/>
</dbReference>
<comment type="PTM">
    <text evidence="5">4'-phosphopantetheine is transferred from CoA to a specific serine of apo-ACP by acpS.</text>
</comment>
<dbReference type="RefSeq" id="WP_322498863.1">
    <property type="nucleotide sequence ID" value="NZ_JARGYU010000002.1"/>
</dbReference>
<evidence type="ECO:0000256" key="5">
    <source>
        <dbReference type="RuleBase" id="RU003545"/>
    </source>
</evidence>
<dbReference type="GO" id="GO:0000035">
    <property type="term" value="F:acyl binding"/>
    <property type="evidence" value="ECO:0007669"/>
    <property type="project" value="TreeGrafter"/>
</dbReference>
<protein>
    <recommendedName>
        <fullName evidence="3 4">Acyl carrier protein</fullName>
        <shortName evidence="3">ACP</shortName>
    </recommendedName>
</protein>
<dbReference type="Pfam" id="PF00550">
    <property type="entry name" value="PP-binding"/>
    <property type="match status" value="1"/>
</dbReference>
<feature type="domain" description="Carrier" evidence="6">
    <location>
        <begin position="1"/>
        <end position="76"/>
    </location>
</feature>
<keyword evidence="1 3" id="KW-0596">Phosphopantetheine</keyword>
<comment type="function">
    <text evidence="3 5">Carrier of the growing fatty acid chain in fatty acid biosynthesis.</text>
</comment>
<gene>
    <name evidence="3" type="primary">acpP</name>
    <name evidence="7" type="ORF">Lyticum_00617</name>
</gene>
<comment type="subcellular location">
    <subcellularLocation>
        <location evidence="3">Cytoplasm</location>
    </subcellularLocation>
</comment>
<dbReference type="PANTHER" id="PTHR20863:SF76">
    <property type="entry name" value="CARRIER DOMAIN-CONTAINING PROTEIN"/>
    <property type="match status" value="1"/>
</dbReference>
<keyword evidence="3" id="KW-0963">Cytoplasm</keyword>
<dbReference type="GO" id="GO:0016020">
    <property type="term" value="C:membrane"/>
    <property type="evidence" value="ECO:0007669"/>
    <property type="project" value="GOC"/>
</dbReference>
<keyword evidence="8" id="KW-1185">Reference proteome</keyword>
<dbReference type="SUPFAM" id="SSF47336">
    <property type="entry name" value="ACP-like"/>
    <property type="match status" value="1"/>
</dbReference>
<evidence type="ECO:0000259" key="6">
    <source>
        <dbReference type="PROSITE" id="PS50075"/>
    </source>
</evidence>
<keyword evidence="3" id="KW-0444">Lipid biosynthesis</keyword>
<keyword evidence="3" id="KW-0275">Fatty acid biosynthesis</keyword>
<dbReference type="PROSITE" id="PS50075">
    <property type="entry name" value="CARRIER"/>
    <property type="match status" value="1"/>
</dbReference>
<accession>A0AAE4VL37</accession>
<dbReference type="InterPro" id="IPR003231">
    <property type="entry name" value="ACP"/>
</dbReference>
<organism evidence="7 8">
    <name type="scientific">Lyticum sinuosum</name>
    <dbReference type="NCBI Taxonomy" id="1332059"/>
    <lineage>
        <taxon>Bacteria</taxon>
        <taxon>Pseudomonadati</taxon>
        <taxon>Pseudomonadota</taxon>
        <taxon>Alphaproteobacteria</taxon>
        <taxon>Rickettsiales</taxon>
        <taxon>Lyticum</taxon>
    </lineage>
</organism>
<comment type="pathway">
    <text evidence="3 5">Lipid metabolism; fatty acid biosynthesis.</text>
</comment>
<name>A0AAE4VL37_9RICK</name>
<sequence length="77" mass="8919">MSDIENRLINLLKESFEGKDNITSDTSFVEDLRADSLDFVQMLMEIEEEFGVTIPDKDVEGMKKVSDVIKYLEEKQE</sequence>
<keyword evidence="2 3" id="KW-0597">Phosphoprotein</keyword>
<dbReference type="InterPro" id="IPR009081">
    <property type="entry name" value="PP-bd_ACP"/>
</dbReference>
<evidence type="ECO:0000313" key="8">
    <source>
        <dbReference type="Proteomes" id="UP001289135"/>
    </source>
</evidence>
<dbReference type="NCBIfam" id="NF002150">
    <property type="entry name" value="PRK00982.1-4"/>
    <property type="match status" value="1"/>
</dbReference>
<dbReference type="EMBL" id="JARGYU010000002">
    <property type="protein sequence ID" value="MDZ5761438.1"/>
    <property type="molecule type" value="Genomic_DNA"/>
</dbReference>
<keyword evidence="3" id="KW-0443">Lipid metabolism</keyword>
<comment type="similarity">
    <text evidence="3">Belongs to the acyl carrier protein (ACP) family.</text>
</comment>
<keyword evidence="3" id="KW-0276">Fatty acid metabolism</keyword>
<evidence type="ECO:0000256" key="2">
    <source>
        <dbReference type="ARBA" id="ARBA00022553"/>
    </source>
</evidence>
<dbReference type="Proteomes" id="UP001289135">
    <property type="component" value="Unassembled WGS sequence"/>
</dbReference>
<dbReference type="GO" id="GO:0009245">
    <property type="term" value="P:lipid A biosynthetic process"/>
    <property type="evidence" value="ECO:0007669"/>
    <property type="project" value="TreeGrafter"/>
</dbReference>
<dbReference type="GO" id="GO:0005829">
    <property type="term" value="C:cytosol"/>
    <property type="evidence" value="ECO:0007669"/>
    <property type="project" value="TreeGrafter"/>
</dbReference>
<comment type="PTM">
    <text evidence="3">4'-phosphopantetheine is transferred from CoA to a specific serine of apo-ACP by AcpS. This modification is essential for activity because fatty acids are bound in thioester linkage to the sulfhydryl of the prosthetic group.</text>
</comment>
<comment type="caution">
    <text evidence="7">The sequence shown here is derived from an EMBL/GenBank/DDBJ whole genome shotgun (WGS) entry which is preliminary data.</text>
</comment>
<dbReference type="NCBIfam" id="NF002148">
    <property type="entry name" value="PRK00982.1-2"/>
    <property type="match status" value="1"/>
</dbReference>
<evidence type="ECO:0000256" key="3">
    <source>
        <dbReference type="HAMAP-Rule" id="MF_01217"/>
    </source>
</evidence>
<dbReference type="AlphaFoldDB" id="A0AAE4VL37"/>